<dbReference type="InterPro" id="IPR021005">
    <property type="entry name" value="Znf_CGNR"/>
</dbReference>
<evidence type="ECO:0000313" key="3">
    <source>
        <dbReference type="Proteomes" id="UP001500880"/>
    </source>
</evidence>
<dbReference type="EMBL" id="BAAADO010000012">
    <property type="protein sequence ID" value="GAA0504379.1"/>
    <property type="molecule type" value="Genomic_DNA"/>
</dbReference>
<dbReference type="InterPro" id="IPR010852">
    <property type="entry name" value="ABATE"/>
</dbReference>
<dbReference type="Gene3D" id="1.10.3300.10">
    <property type="entry name" value="Jann2411-like domain"/>
    <property type="match status" value="1"/>
</dbReference>
<evidence type="ECO:0000313" key="2">
    <source>
        <dbReference type="EMBL" id="GAA0504379.1"/>
    </source>
</evidence>
<comment type="caution">
    <text evidence="2">The sequence shown here is derived from an EMBL/GenBank/DDBJ whole genome shotgun (WGS) entry which is preliminary data.</text>
</comment>
<keyword evidence="3" id="KW-1185">Reference proteome</keyword>
<dbReference type="InterPro" id="IPR023286">
    <property type="entry name" value="ABATE_dom_sf"/>
</dbReference>
<dbReference type="PANTHER" id="PTHR35525">
    <property type="entry name" value="BLL6575 PROTEIN"/>
    <property type="match status" value="1"/>
</dbReference>
<dbReference type="RefSeq" id="WP_343844021.1">
    <property type="nucleotide sequence ID" value="NZ_BAAADO010000012.1"/>
</dbReference>
<sequence length="194" mass="22259">MGSNTKFPLFSGHLSLDLVNTEVVRNGTRIDLLTSPEDLITWIHTMDKKGILSHKQISGNMEEWAIDALPLIKNIRLSLRKVYEGFADGKKPKENWINNLESLIEKAPFTYQLEENVLIAKPIGKPEDALIALLAYDAIKLFAENKLSNMHRCANPDCVLLFMDTRGRRKWCSMKICGNRKKVTRHQKRKNLQE</sequence>
<proteinExistence type="predicted"/>
<dbReference type="Pfam" id="PF11706">
    <property type="entry name" value="zf-CGNR"/>
    <property type="match status" value="1"/>
</dbReference>
<name>A0ABN1BS49_9BACI</name>
<reference evidence="2 3" key="1">
    <citation type="journal article" date="2019" name="Int. J. Syst. Evol. Microbiol.">
        <title>The Global Catalogue of Microorganisms (GCM) 10K type strain sequencing project: providing services to taxonomists for standard genome sequencing and annotation.</title>
        <authorList>
            <consortium name="The Broad Institute Genomics Platform"/>
            <consortium name="The Broad Institute Genome Sequencing Center for Infectious Disease"/>
            <person name="Wu L."/>
            <person name="Ma J."/>
        </authorList>
    </citation>
    <scope>NUCLEOTIDE SEQUENCE [LARGE SCALE GENOMIC DNA]</scope>
    <source>
        <strain evidence="2 3">JCM 12389</strain>
    </source>
</reference>
<dbReference type="Proteomes" id="UP001500880">
    <property type="component" value="Unassembled WGS sequence"/>
</dbReference>
<dbReference type="Pfam" id="PF07336">
    <property type="entry name" value="ABATE"/>
    <property type="match status" value="1"/>
</dbReference>
<protein>
    <submittedName>
        <fullName evidence="2">CGNR zinc finger domain-containing protein</fullName>
    </submittedName>
</protein>
<feature type="domain" description="Zinc finger CGNR" evidence="1">
    <location>
        <begin position="151"/>
        <end position="190"/>
    </location>
</feature>
<dbReference type="SUPFAM" id="SSF160904">
    <property type="entry name" value="Jann2411-like"/>
    <property type="match status" value="1"/>
</dbReference>
<accession>A0ABN1BS49</accession>
<gene>
    <name evidence="2" type="ORF">GCM10008986_34900</name>
</gene>
<organism evidence="2 3">
    <name type="scientific">Salinibacillus aidingensis</name>
    <dbReference type="NCBI Taxonomy" id="237684"/>
    <lineage>
        <taxon>Bacteria</taxon>
        <taxon>Bacillati</taxon>
        <taxon>Bacillota</taxon>
        <taxon>Bacilli</taxon>
        <taxon>Bacillales</taxon>
        <taxon>Bacillaceae</taxon>
        <taxon>Salinibacillus</taxon>
    </lineage>
</organism>
<dbReference type="PANTHER" id="PTHR35525:SF3">
    <property type="entry name" value="BLL6575 PROTEIN"/>
    <property type="match status" value="1"/>
</dbReference>
<evidence type="ECO:0000259" key="1">
    <source>
        <dbReference type="Pfam" id="PF11706"/>
    </source>
</evidence>